<feature type="domain" description="Vacuolar protein sorting-associated protein 54 C-terminal" evidence="7">
    <location>
        <begin position="90"/>
        <end position="195"/>
    </location>
</feature>
<dbReference type="PANTHER" id="PTHR12965:SF0">
    <property type="entry name" value="VACUOLAR PROTEIN SORTING-ASSOCIATED PROTEIN 54"/>
    <property type="match status" value="1"/>
</dbReference>
<evidence type="ECO:0000313" key="8">
    <source>
        <dbReference type="EMBL" id="KKY24854.1"/>
    </source>
</evidence>
<keyword evidence="3" id="KW-0813">Transport</keyword>
<dbReference type="Proteomes" id="UP000034182">
    <property type="component" value="Unassembled WGS sequence"/>
</dbReference>
<evidence type="ECO:0000256" key="6">
    <source>
        <dbReference type="ARBA" id="ARBA00023054"/>
    </source>
</evidence>
<dbReference type="AlphaFoldDB" id="A0A0G2ERI9"/>
<reference evidence="8 9" key="1">
    <citation type="submission" date="2015-03" db="EMBL/GenBank/DDBJ databases">
        <authorList>
            <person name="Morales-Cruz A."/>
            <person name="Amrine K.C."/>
            <person name="Cantu D."/>
        </authorList>
    </citation>
    <scope>NUCLEOTIDE SEQUENCE [LARGE SCALE GENOMIC DNA]</scope>
    <source>
        <strain evidence="8">DS831</strain>
    </source>
</reference>
<evidence type="ECO:0000256" key="1">
    <source>
        <dbReference type="ARBA" id="ARBA00004601"/>
    </source>
</evidence>
<comment type="similarity">
    <text evidence="2">Belongs to the VPS54 family.</text>
</comment>
<evidence type="ECO:0000256" key="4">
    <source>
        <dbReference type="ARBA" id="ARBA00022927"/>
    </source>
</evidence>
<dbReference type="GO" id="GO:0015031">
    <property type="term" value="P:protein transport"/>
    <property type="evidence" value="ECO:0007669"/>
    <property type="project" value="UniProtKB-KW"/>
</dbReference>
<evidence type="ECO:0000256" key="3">
    <source>
        <dbReference type="ARBA" id="ARBA00022448"/>
    </source>
</evidence>
<dbReference type="GO" id="GO:0005829">
    <property type="term" value="C:cytosol"/>
    <property type="evidence" value="ECO:0007669"/>
    <property type="project" value="GOC"/>
</dbReference>
<dbReference type="GO" id="GO:0006896">
    <property type="term" value="P:Golgi to vacuole transport"/>
    <property type="evidence" value="ECO:0007669"/>
    <property type="project" value="TreeGrafter"/>
</dbReference>
<dbReference type="PANTHER" id="PTHR12965">
    <property type="entry name" value="VACUOLAR PROTEIN SORTING 54"/>
    <property type="match status" value="1"/>
</dbReference>
<gene>
    <name evidence="8" type="ORF">UCDDS831_g02194</name>
</gene>
<accession>A0A0G2ERI9</accession>
<comment type="subcellular location">
    <subcellularLocation>
        <location evidence="1">Golgi apparatus</location>
        <location evidence="1">trans-Golgi network</location>
    </subcellularLocation>
</comment>
<reference evidence="8 9" key="2">
    <citation type="submission" date="2015-05" db="EMBL/GenBank/DDBJ databases">
        <title>Distinctive expansion of gene families associated with plant cell wall degradation and secondary metabolism in the genomes of grapevine trunk pathogens.</title>
        <authorList>
            <person name="Lawrence D.P."/>
            <person name="Travadon R."/>
            <person name="Rolshausen P.E."/>
            <person name="Baumgartner K."/>
        </authorList>
    </citation>
    <scope>NUCLEOTIDE SEQUENCE [LARGE SCALE GENOMIC DNA]</scope>
    <source>
        <strain evidence="8">DS831</strain>
    </source>
</reference>
<evidence type="ECO:0000259" key="7">
    <source>
        <dbReference type="Pfam" id="PF07928"/>
    </source>
</evidence>
<dbReference type="EMBL" id="LAQI01000055">
    <property type="protein sequence ID" value="KKY24854.1"/>
    <property type="molecule type" value="Genomic_DNA"/>
</dbReference>
<dbReference type="GO" id="GO:0000938">
    <property type="term" value="C:GARP complex"/>
    <property type="evidence" value="ECO:0007669"/>
    <property type="project" value="InterPro"/>
</dbReference>
<comment type="caution">
    <text evidence="8">The sequence shown here is derived from an EMBL/GenBank/DDBJ whole genome shotgun (WGS) entry which is preliminary data.</text>
</comment>
<dbReference type="InterPro" id="IPR039745">
    <property type="entry name" value="Vps54"/>
</dbReference>
<protein>
    <submittedName>
        <fullName evidence="8">Putative garp complex component</fullName>
    </submittedName>
</protein>
<evidence type="ECO:0000313" key="9">
    <source>
        <dbReference type="Proteomes" id="UP000034182"/>
    </source>
</evidence>
<keyword evidence="6" id="KW-0175">Coiled coil</keyword>
<dbReference type="Pfam" id="PF07928">
    <property type="entry name" value="Vps54"/>
    <property type="match status" value="1"/>
</dbReference>
<evidence type="ECO:0000256" key="2">
    <source>
        <dbReference type="ARBA" id="ARBA00009150"/>
    </source>
</evidence>
<organism evidence="8 9">
    <name type="scientific">Diplodia seriata</name>
    <dbReference type="NCBI Taxonomy" id="420778"/>
    <lineage>
        <taxon>Eukaryota</taxon>
        <taxon>Fungi</taxon>
        <taxon>Dikarya</taxon>
        <taxon>Ascomycota</taxon>
        <taxon>Pezizomycotina</taxon>
        <taxon>Dothideomycetes</taxon>
        <taxon>Dothideomycetes incertae sedis</taxon>
        <taxon>Botryosphaeriales</taxon>
        <taxon>Botryosphaeriaceae</taxon>
        <taxon>Diplodia</taxon>
    </lineage>
</organism>
<dbReference type="GO" id="GO:0019905">
    <property type="term" value="F:syntaxin binding"/>
    <property type="evidence" value="ECO:0007669"/>
    <property type="project" value="TreeGrafter"/>
</dbReference>
<proteinExistence type="inferred from homology"/>
<sequence>MMGQTENQKLRQTMDADKWEAKDFGEHETEVLARILEAMHSDPAEWTKSKMIWQNVPATPAKGTQGTNGEANGTTKARNAVIDEEKYVLVNCAIITPEVAVTLLDYLRTFQSRTCQLILGAGAKESAGLKSITTKHLALASQALNFMITLIPYVREFIRRHSSSTSLAELDKMRRLYQDQQTNIHDKLIEIMTQRLHIHVNAMKKIDFDAVADQQVSPHMETLTKETNTFHRTLSRHLPEPCVQSIITPVFAGYREQWGKAFREALVRTGAGKARLLRDAELFESKLNKINGFGDIGTYMTDIVKQKVVEAGATTPTIPNRPGAE</sequence>
<evidence type="ECO:0000256" key="5">
    <source>
        <dbReference type="ARBA" id="ARBA00023034"/>
    </source>
</evidence>
<name>A0A0G2ERI9_9PEZI</name>
<dbReference type="InterPro" id="IPR012501">
    <property type="entry name" value="Vps54_C"/>
</dbReference>
<keyword evidence="5" id="KW-0333">Golgi apparatus</keyword>
<keyword evidence="4" id="KW-0653">Protein transport</keyword>
<dbReference type="GO" id="GO:0042147">
    <property type="term" value="P:retrograde transport, endosome to Golgi"/>
    <property type="evidence" value="ECO:0007669"/>
    <property type="project" value="InterPro"/>
</dbReference>